<feature type="transmembrane region" description="Helical" evidence="1">
    <location>
        <begin position="6"/>
        <end position="39"/>
    </location>
</feature>
<gene>
    <name evidence="2" type="ORF">EOE18_13715</name>
</gene>
<comment type="caution">
    <text evidence="2">The sequence shown here is derived from an EMBL/GenBank/DDBJ whole genome shotgun (WGS) entry which is preliminary data.</text>
</comment>
<name>A0A3S2Y7A9_9SPHN</name>
<evidence type="ECO:0000313" key="2">
    <source>
        <dbReference type="EMBL" id="RVU03912.1"/>
    </source>
</evidence>
<keyword evidence="3" id="KW-1185">Reference proteome</keyword>
<sequence length="74" mass="8156">MNIPIGLVIGFAIVAIIFGGQAAVEIASVILLLYFIFYIIPLKSIPILSDIALKILSGPARAIKWFIRWSKDEI</sequence>
<protein>
    <submittedName>
        <fullName evidence="2">Uncharacterized protein</fullName>
    </submittedName>
</protein>
<evidence type="ECO:0000313" key="3">
    <source>
        <dbReference type="Proteomes" id="UP000282837"/>
    </source>
</evidence>
<proteinExistence type="predicted"/>
<accession>A0A3S2Y7A9</accession>
<keyword evidence="1" id="KW-1133">Transmembrane helix</keyword>
<reference evidence="2 3" key="1">
    <citation type="submission" date="2019-01" db="EMBL/GenBank/DDBJ databases">
        <authorList>
            <person name="Chen W.-M."/>
        </authorList>
    </citation>
    <scope>NUCLEOTIDE SEQUENCE [LARGE SCALE GENOMIC DNA]</scope>
    <source>
        <strain evidence="2 3">FSY-9</strain>
    </source>
</reference>
<dbReference type="RefSeq" id="WP_127710470.1">
    <property type="nucleotide sequence ID" value="NZ_SACO01000011.1"/>
</dbReference>
<dbReference type="AlphaFoldDB" id="A0A3S2Y7A9"/>
<dbReference type="EMBL" id="SACO01000011">
    <property type="protein sequence ID" value="RVU03912.1"/>
    <property type="molecule type" value="Genomic_DNA"/>
</dbReference>
<evidence type="ECO:0000256" key="1">
    <source>
        <dbReference type="SAM" id="Phobius"/>
    </source>
</evidence>
<dbReference type="Proteomes" id="UP000282837">
    <property type="component" value="Unassembled WGS sequence"/>
</dbReference>
<keyword evidence="1" id="KW-0472">Membrane</keyword>
<organism evidence="2 3">
    <name type="scientific">Novosphingobium umbonatum</name>
    <dbReference type="NCBI Taxonomy" id="1908524"/>
    <lineage>
        <taxon>Bacteria</taxon>
        <taxon>Pseudomonadati</taxon>
        <taxon>Pseudomonadota</taxon>
        <taxon>Alphaproteobacteria</taxon>
        <taxon>Sphingomonadales</taxon>
        <taxon>Sphingomonadaceae</taxon>
        <taxon>Novosphingobium</taxon>
    </lineage>
</organism>
<keyword evidence="1" id="KW-0812">Transmembrane</keyword>